<reference evidence="1 2" key="1">
    <citation type="journal article" date="2021" name="Nat. Commun.">
        <title>Incipient diploidization of the medicinal plant Perilla within 10,000 years.</title>
        <authorList>
            <person name="Zhang Y."/>
            <person name="Shen Q."/>
            <person name="Leng L."/>
            <person name="Zhang D."/>
            <person name="Chen S."/>
            <person name="Shi Y."/>
            <person name="Ning Z."/>
            <person name="Chen S."/>
        </authorList>
    </citation>
    <scope>NUCLEOTIDE SEQUENCE [LARGE SCALE GENOMIC DNA]</scope>
    <source>
        <strain evidence="2">cv. PC099</strain>
    </source>
</reference>
<evidence type="ECO:0000313" key="2">
    <source>
        <dbReference type="Proteomes" id="UP001190926"/>
    </source>
</evidence>
<evidence type="ECO:0008006" key="3">
    <source>
        <dbReference type="Google" id="ProtNLM"/>
    </source>
</evidence>
<protein>
    <recommendedName>
        <fullName evidence="3">BED-type domain-containing protein</fullName>
    </recommendedName>
</protein>
<dbReference type="EMBL" id="SDAM02000052">
    <property type="protein sequence ID" value="KAH6834263.1"/>
    <property type="molecule type" value="Genomic_DNA"/>
</dbReference>
<name>A0AAD4PBX1_PERFH</name>
<gene>
    <name evidence="1" type="ORF">C2S53_004626</name>
</gene>
<comment type="caution">
    <text evidence="1">The sequence shown here is derived from an EMBL/GenBank/DDBJ whole genome shotgun (WGS) entry which is preliminary data.</text>
</comment>
<evidence type="ECO:0000313" key="1">
    <source>
        <dbReference type="EMBL" id="KAH6834263.1"/>
    </source>
</evidence>
<proteinExistence type="predicted"/>
<accession>A0AAD4PBX1</accession>
<dbReference type="AlphaFoldDB" id="A0AAD4PBX1"/>
<dbReference type="Proteomes" id="UP001190926">
    <property type="component" value="Unassembled WGS sequence"/>
</dbReference>
<sequence length="129" mass="14920">MLTFSEPPFLQLVPCLKMEAVMNNEVVPMELDVQPIIAKRRRKESKSTRVTMKHFTMEAASRDRRMARCKKCKKLFTHSRGSIVFLPTHLKRHLSICLSKEELEKMSQLIRSTTTAPPKILSPKIVSRL</sequence>
<organism evidence="1 2">
    <name type="scientific">Perilla frutescens var. hirtella</name>
    <name type="common">Perilla citriodora</name>
    <name type="synonym">Perilla setoyensis</name>
    <dbReference type="NCBI Taxonomy" id="608512"/>
    <lineage>
        <taxon>Eukaryota</taxon>
        <taxon>Viridiplantae</taxon>
        <taxon>Streptophyta</taxon>
        <taxon>Embryophyta</taxon>
        <taxon>Tracheophyta</taxon>
        <taxon>Spermatophyta</taxon>
        <taxon>Magnoliopsida</taxon>
        <taxon>eudicotyledons</taxon>
        <taxon>Gunneridae</taxon>
        <taxon>Pentapetalae</taxon>
        <taxon>asterids</taxon>
        <taxon>lamiids</taxon>
        <taxon>Lamiales</taxon>
        <taxon>Lamiaceae</taxon>
        <taxon>Nepetoideae</taxon>
        <taxon>Elsholtzieae</taxon>
        <taxon>Perilla</taxon>
    </lineage>
</organism>
<keyword evidence="2" id="KW-1185">Reference proteome</keyword>